<dbReference type="Pfam" id="PF06568">
    <property type="entry name" value="YjiS-like"/>
    <property type="match status" value="1"/>
</dbReference>
<dbReference type="RefSeq" id="WP_244458416.1">
    <property type="nucleotide sequence ID" value="NZ_AP025637.1"/>
</dbReference>
<reference evidence="2 3" key="1">
    <citation type="journal article" date="2016" name="Microbes Environ.">
        <title>Phylogenetically diverse aerobic anoxygenic phototrophic bacteria isolated from epilithic biofilms in Tama river, Japan.</title>
        <authorList>
            <person name="Hirose S."/>
            <person name="Matsuura K."/>
            <person name="Haruta S."/>
        </authorList>
    </citation>
    <scope>NUCLEOTIDE SEQUENCE [LARGE SCALE GENOMIC DNA]</scope>
    <source>
        <strain evidence="2 3">S08</strain>
    </source>
</reference>
<evidence type="ECO:0000313" key="3">
    <source>
        <dbReference type="Proteomes" id="UP000831327"/>
    </source>
</evidence>
<evidence type="ECO:0000313" key="2">
    <source>
        <dbReference type="EMBL" id="BDG71126.1"/>
    </source>
</evidence>
<dbReference type="EMBL" id="AP025637">
    <property type="protein sequence ID" value="BDG71126.1"/>
    <property type="molecule type" value="Genomic_DNA"/>
</dbReference>
<keyword evidence="3" id="KW-1185">Reference proteome</keyword>
<protein>
    <recommendedName>
        <fullName evidence="1">YjiS-like domain-containing protein</fullName>
    </recommendedName>
</protein>
<dbReference type="InterPro" id="IPR009506">
    <property type="entry name" value="YjiS-like"/>
</dbReference>
<gene>
    <name evidence="2" type="ORF">Rmf_10550</name>
</gene>
<proteinExistence type="predicted"/>
<name>A0ABN6NY59_9PROT</name>
<accession>A0ABN6NY59</accession>
<dbReference type="Proteomes" id="UP000831327">
    <property type="component" value="Chromosome"/>
</dbReference>
<evidence type="ECO:0000259" key="1">
    <source>
        <dbReference type="Pfam" id="PF06568"/>
    </source>
</evidence>
<sequence length="86" mass="9641">MSVEPIANPLRTAARPAQRVVTDAPGPLMRLWVAAVEAVERRRAAKLVGEMDDRMLRDIGIHRGNATKAIREGRDEAPRAMPWWNT</sequence>
<feature type="domain" description="YjiS-like" evidence="1">
    <location>
        <begin position="38"/>
        <end position="65"/>
    </location>
</feature>
<organism evidence="2 3">
    <name type="scientific">Roseomonas fluvialis</name>
    <dbReference type="NCBI Taxonomy" id="1750527"/>
    <lineage>
        <taxon>Bacteria</taxon>
        <taxon>Pseudomonadati</taxon>
        <taxon>Pseudomonadota</taxon>
        <taxon>Alphaproteobacteria</taxon>
        <taxon>Acetobacterales</taxon>
        <taxon>Roseomonadaceae</taxon>
        <taxon>Roseomonas</taxon>
    </lineage>
</organism>